<proteinExistence type="predicted"/>
<name>A0AAV4H139_9GAST</name>
<evidence type="ECO:0000313" key="1">
    <source>
        <dbReference type="EMBL" id="GFR91150.1"/>
    </source>
</evidence>
<protein>
    <submittedName>
        <fullName evidence="1">Uncharacterized protein</fullName>
    </submittedName>
</protein>
<accession>A0AAV4H139</accession>
<dbReference type="AlphaFoldDB" id="A0AAV4H139"/>
<organism evidence="1 2">
    <name type="scientific">Elysia marginata</name>
    <dbReference type="NCBI Taxonomy" id="1093978"/>
    <lineage>
        <taxon>Eukaryota</taxon>
        <taxon>Metazoa</taxon>
        <taxon>Spiralia</taxon>
        <taxon>Lophotrochozoa</taxon>
        <taxon>Mollusca</taxon>
        <taxon>Gastropoda</taxon>
        <taxon>Heterobranchia</taxon>
        <taxon>Euthyneura</taxon>
        <taxon>Panpulmonata</taxon>
        <taxon>Sacoglossa</taxon>
        <taxon>Placobranchoidea</taxon>
        <taxon>Plakobranchidae</taxon>
        <taxon>Elysia</taxon>
    </lineage>
</organism>
<dbReference type="Proteomes" id="UP000762676">
    <property type="component" value="Unassembled WGS sequence"/>
</dbReference>
<gene>
    <name evidence="1" type="ORF">ElyMa_002585500</name>
</gene>
<comment type="caution">
    <text evidence="1">The sequence shown here is derived from an EMBL/GenBank/DDBJ whole genome shotgun (WGS) entry which is preliminary data.</text>
</comment>
<sequence length="127" mass="14312">MEATNRLARFRKDSDPSIIVRFTSKKVTHRILSSRRSLKGTGTCIVCSEDLTKVNLDRLRNIKDLEETERAWTKRGTGTIYALNSGGKILKFDPNHSIDEFSAMLKTKTNRLHIQGPFSAQTTSSAQ</sequence>
<evidence type="ECO:0000313" key="2">
    <source>
        <dbReference type="Proteomes" id="UP000762676"/>
    </source>
</evidence>
<dbReference type="EMBL" id="BMAT01005325">
    <property type="protein sequence ID" value="GFR91150.1"/>
    <property type="molecule type" value="Genomic_DNA"/>
</dbReference>
<reference evidence="1 2" key="1">
    <citation type="journal article" date="2021" name="Elife">
        <title>Chloroplast acquisition without the gene transfer in kleptoplastic sea slugs, Plakobranchus ocellatus.</title>
        <authorList>
            <person name="Maeda T."/>
            <person name="Takahashi S."/>
            <person name="Yoshida T."/>
            <person name="Shimamura S."/>
            <person name="Takaki Y."/>
            <person name="Nagai Y."/>
            <person name="Toyoda A."/>
            <person name="Suzuki Y."/>
            <person name="Arimoto A."/>
            <person name="Ishii H."/>
            <person name="Satoh N."/>
            <person name="Nishiyama T."/>
            <person name="Hasebe M."/>
            <person name="Maruyama T."/>
            <person name="Minagawa J."/>
            <person name="Obokata J."/>
            <person name="Shigenobu S."/>
        </authorList>
    </citation>
    <scope>NUCLEOTIDE SEQUENCE [LARGE SCALE GENOMIC DNA]</scope>
</reference>
<keyword evidence="2" id="KW-1185">Reference proteome</keyword>